<organism evidence="3 4">
    <name type="scientific">Electrophorus electricus</name>
    <name type="common">Electric eel</name>
    <name type="synonym">Gymnotus electricus</name>
    <dbReference type="NCBI Taxonomy" id="8005"/>
    <lineage>
        <taxon>Eukaryota</taxon>
        <taxon>Metazoa</taxon>
        <taxon>Chordata</taxon>
        <taxon>Craniata</taxon>
        <taxon>Vertebrata</taxon>
        <taxon>Euteleostomi</taxon>
        <taxon>Actinopterygii</taxon>
        <taxon>Neopterygii</taxon>
        <taxon>Teleostei</taxon>
        <taxon>Ostariophysi</taxon>
        <taxon>Gymnotiformes</taxon>
        <taxon>Gymnotoidei</taxon>
        <taxon>Gymnotidae</taxon>
        <taxon>Electrophorus</taxon>
    </lineage>
</organism>
<dbReference type="GO" id="GO:0003723">
    <property type="term" value="F:RNA binding"/>
    <property type="evidence" value="ECO:0007669"/>
    <property type="project" value="TreeGrafter"/>
</dbReference>
<feature type="domain" description="U3 small nucleolar RNA-associated protein NOL7 C-terminal" evidence="2">
    <location>
        <begin position="122"/>
        <end position="180"/>
    </location>
</feature>
<evidence type="ECO:0000259" key="2">
    <source>
        <dbReference type="Pfam" id="PF08157"/>
    </source>
</evidence>
<evidence type="ECO:0000313" key="4">
    <source>
        <dbReference type="Proteomes" id="UP000314983"/>
    </source>
</evidence>
<name>A0A4W4DMG8_ELEEL</name>
<protein>
    <recommendedName>
        <fullName evidence="2">U3 small nucleolar RNA-associated protein NOL7 C-terminal domain-containing protein</fullName>
    </recommendedName>
</protein>
<evidence type="ECO:0000313" key="3">
    <source>
        <dbReference type="Ensembl" id="ENSEEEP00000000071.1"/>
    </source>
</evidence>
<dbReference type="STRING" id="8005.ENSEEEP00000000071"/>
<reference evidence="3" key="4">
    <citation type="submission" date="2025-08" db="UniProtKB">
        <authorList>
            <consortium name="Ensembl"/>
        </authorList>
    </citation>
    <scope>IDENTIFICATION</scope>
</reference>
<evidence type="ECO:0000256" key="1">
    <source>
        <dbReference type="SAM" id="MobiDB-lite"/>
    </source>
</evidence>
<dbReference type="Pfam" id="PF08157">
    <property type="entry name" value="NUC129"/>
    <property type="match status" value="1"/>
</dbReference>
<reference evidence="4" key="1">
    <citation type="journal article" date="2014" name="Science">
        <title>Nonhuman genetics. Genomic basis for the convergent evolution of electric organs.</title>
        <authorList>
            <person name="Gallant J.R."/>
            <person name="Traeger L.L."/>
            <person name="Volkening J.D."/>
            <person name="Moffett H."/>
            <person name="Chen P.H."/>
            <person name="Novina C.D."/>
            <person name="Phillips G.N.Jr."/>
            <person name="Anand R."/>
            <person name="Wells G.B."/>
            <person name="Pinch M."/>
            <person name="Guth R."/>
            <person name="Unguez G.A."/>
            <person name="Albert J.S."/>
            <person name="Zakon H.H."/>
            <person name="Samanta M.P."/>
            <person name="Sussman M.R."/>
        </authorList>
    </citation>
    <scope>NUCLEOTIDE SEQUENCE [LARGE SCALE GENOMIC DNA]</scope>
</reference>
<feature type="region of interest" description="Disordered" evidence="1">
    <location>
        <begin position="1"/>
        <end position="33"/>
    </location>
</feature>
<dbReference type="AlphaFoldDB" id="A0A4W4DMG8"/>
<dbReference type="InterPro" id="IPR012579">
    <property type="entry name" value="NOL7_C"/>
</dbReference>
<accession>A0A4W4DMG8</accession>
<gene>
    <name evidence="3" type="primary">NOL7</name>
</gene>
<proteinExistence type="predicted"/>
<feature type="compositionally biased region" description="Polar residues" evidence="1">
    <location>
        <begin position="1"/>
        <end position="11"/>
    </location>
</feature>
<keyword evidence="4" id="KW-1185">Reference proteome</keyword>
<dbReference type="Ensembl" id="ENSEEET00000000073.2">
    <property type="protein sequence ID" value="ENSEEEP00000000071.1"/>
    <property type="gene ID" value="ENSEEEG00000000042.2"/>
</dbReference>
<reference evidence="3" key="5">
    <citation type="submission" date="2025-09" db="UniProtKB">
        <authorList>
            <consortium name="Ensembl"/>
        </authorList>
    </citation>
    <scope>IDENTIFICATION</scope>
</reference>
<dbReference type="PANTHER" id="PTHR32337:SF2">
    <property type="entry name" value="NUCLEOLAR PROTEIN 7"/>
    <property type="match status" value="1"/>
</dbReference>
<dbReference type="PANTHER" id="PTHR32337">
    <property type="entry name" value="NUCLEOLAR PROTEIN 7"/>
    <property type="match status" value="1"/>
</dbReference>
<dbReference type="OMA" id="PVSYRVM"/>
<reference evidence="3" key="3">
    <citation type="submission" date="2020-05" db="EMBL/GenBank/DDBJ databases">
        <title>Electrophorus electricus (electric eel) genome, fEleEle1, primary haplotype.</title>
        <authorList>
            <person name="Myers G."/>
            <person name="Meyer A."/>
            <person name="Fedrigo O."/>
            <person name="Formenti G."/>
            <person name="Rhie A."/>
            <person name="Tracey A."/>
            <person name="Sims Y."/>
            <person name="Jarvis E.D."/>
        </authorList>
    </citation>
    <scope>NUCLEOTIDE SEQUENCE [LARGE SCALE GENOMIC DNA]</scope>
</reference>
<dbReference type="Proteomes" id="UP000314983">
    <property type="component" value="Chromosome 18"/>
</dbReference>
<dbReference type="GeneTree" id="ENSGT00390000004118"/>
<sequence length="204" mass="22874">MAAQQRGVSHSNLEEITIGQMSASSEDEGPEEVAFDASKTVALKSMKDALESVKRYSPLVNVRRKHFNVFKEKRLPQTLLEELETVPQNDCSHHCLGVNTNCKCNLRYHPVAGSSLQGNCSVMWVKDRSTAYSLQQSAMDFVHARLYGPGTQRTTNAQVLSLERKRGLNQGAAVQFVNKKLAEQKAKAERTNKRFIRKQKLIPS</sequence>
<dbReference type="GO" id="GO:0005730">
    <property type="term" value="C:nucleolus"/>
    <property type="evidence" value="ECO:0007669"/>
    <property type="project" value="TreeGrafter"/>
</dbReference>
<reference evidence="4" key="2">
    <citation type="journal article" date="2017" name="Sci. Adv.">
        <title>A tail of two voltages: Proteomic comparison of the three electric organs of the electric eel.</title>
        <authorList>
            <person name="Traeger L.L."/>
            <person name="Sabat G."/>
            <person name="Barrett-Wilt G.A."/>
            <person name="Wells G.B."/>
            <person name="Sussman M.R."/>
        </authorList>
    </citation>
    <scope>NUCLEOTIDE SEQUENCE [LARGE SCALE GENOMIC DNA]</scope>
</reference>